<feature type="region of interest" description="Disordered" evidence="1">
    <location>
        <begin position="111"/>
        <end position="152"/>
    </location>
</feature>
<name>A0AAN6GYR2_9PEZI</name>
<evidence type="ECO:0000256" key="1">
    <source>
        <dbReference type="SAM" id="MobiDB-lite"/>
    </source>
</evidence>
<gene>
    <name evidence="2" type="ORF">LTR91_026046</name>
</gene>
<feature type="compositionally biased region" description="Low complexity" evidence="1">
    <location>
        <begin position="124"/>
        <end position="139"/>
    </location>
</feature>
<feature type="region of interest" description="Disordered" evidence="1">
    <location>
        <begin position="49"/>
        <end position="98"/>
    </location>
</feature>
<sequence>MAVEIGSLERPDCVVERCGARLRRAGRRKWPWRRRRALTDLASLGAKRRTVDCADYEAPDAKKPRTGKAKADDEPPEDEEFLDEVDAYDLPSDDAEEDLVDEREPFMQIAISASSQQRSRRLSKQSTHTTIATHSKTTHPLTTQKKTSSTEL</sequence>
<protein>
    <submittedName>
        <fullName evidence="2">Uncharacterized protein</fullName>
    </submittedName>
</protein>
<comment type="caution">
    <text evidence="2">The sequence shown here is derived from an EMBL/GenBank/DDBJ whole genome shotgun (WGS) entry which is preliminary data.</text>
</comment>
<organism evidence="2 3">
    <name type="scientific">Friedmanniomyces endolithicus</name>
    <dbReference type="NCBI Taxonomy" id="329885"/>
    <lineage>
        <taxon>Eukaryota</taxon>
        <taxon>Fungi</taxon>
        <taxon>Dikarya</taxon>
        <taxon>Ascomycota</taxon>
        <taxon>Pezizomycotina</taxon>
        <taxon>Dothideomycetes</taxon>
        <taxon>Dothideomycetidae</taxon>
        <taxon>Mycosphaerellales</taxon>
        <taxon>Teratosphaeriaceae</taxon>
        <taxon>Friedmanniomyces</taxon>
    </lineage>
</organism>
<dbReference type="AlphaFoldDB" id="A0AAN6GYR2"/>
<feature type="compositionally biased region" description="Polar residues" evidence="1">
    <location>
        <begin position="140"/>
        <end position="152"/>
    </location>
</feature>
<dbReference type="EMBL" id="JAUJLE010000956">
    <property type="protein sequence ID" value="KAK0949940.1"/>
    <property type="molecule type" value="Genomic_DNA"/>
</dbReference>
<feature type="compositionally biased region" description="Basic and acidic residues" evidence="1">
    <location>
        <begin position="59"/>
        <end position="73"/>
    </location>
</feature>
<evidence type="ECO:0000313" key="2">
    <source>
        <dbReference type="EMBL" id="KAK0949940.1"/>
    </source>
</evidence>
<reference evidence="2" key="1">
    <citation type="submission" date="2023-06" db="EMBL/GenBank/DDBJ databases">
        <title>Black Yeasts Isolated from many extreme environments.</title>
        <authorList>
            <person name="Coleine C."/>
            <person name="Stajich J.E."/>
            <person name="Selbmann L."/>
        </authorList>
    </citation>
    <scope>NUCLEOTIDE SEQUENCE</scope>
    <source>
        <strain evidence="2">CCFEE 5200</strain>
    </source>
</reference>
<evidence type="ECO:0000313" key="3">
    <source>
        <dbReference type="Proteomes" id="UP001175353"/>
    </source>
</evidence>
<dbReference type="Proteomes" id="UP001175353">
    <property type="component" value="Unassembled WGS sequence"/>
</dbReference>
<accession>A0AAN6GYR2</accession>
<proteinExistence type="predicted"/>
<keyword evidence="3" id="KW-1185">Reference proteome</keyword>
<feature type="compositionally biased region" description="Acidic residues" evidence="1">
    <location>
        <begin position="74"/>
        <end position="98"/>
    </location>
</feature>